<feature type="transmembrane region" description="Helical" evidence="3">
    <location>
        <begin position="226"/>
        <end position="245"/>
    </location>
</feature>
<dbReference type="Gene3D" id="3.30.70.270">
    <property type="match status" value="1"/>
</dbReference>
<feature type="transmembrane region" description="Helical" evidence="3">
    <location>
        <begin position="184"/>
        <end position="205"/>
    </location>
</feature>
<keyword evidence="6" id="KW-1185">Reference proteome</keyword>
<evidence type="ECO:0000313" key="6">
    <source>
        <dbReference type="Proteomes" id="UP001589645"/>
    </source>
</evidence>
<gene>
    <name evidence="5" type="ORF">ACFFUV_06350</name>
</gene>
<dbReference type="SUPFAM" id="SSF55073">
    <property type="entry name" value="Nucleotide cyclase"/>
    <property type="match status" value="1"/>
</dbReference>
<keyword evidence="3" id="KW-1133">Transmembrane helix</keyword>
<dbReference type="InterPro" id="IPR000160">
    <property type="entry name" value="GGDEF_dom"/>
</dbReference>
<feature type="transmembrane region" description="Helical" evidence="3">
    <location>
        <begin position="251"/>
        <end position="274"/>
    </location>
</feature>
<dbReference type="InterPro" id="IPR050469">
    <property type="entry name" value="Diguanylate_Cyclase"/>
</dbReference>
<accession>A0ABV5HK93</accession>
<comment type="caution">
    <text evidence="5">The sequence shown here is derived from an EMBL/GenBank/DDBJ whole genome shotgun (WGS) entry which is preliminary data.</text>
</comment>
<dbReference type="EMBL" id="JBHMEP010000001">
    <property type="protein sequence ID" value="MFB9134594.1"/>
    <property type="molecule type" value="Genomic_DNA"/>
</dbReference>
<dbReference type="InterPro" id="IPR029787">
    <property type="entry name" value="Nucleotide_cyclase"/>
</dbReference>
<sequence length="458" mass="50125">MALTTKWFGLLSNNRTSVTLSQTLALVVLLLSGTSVAGYLLELDALYRPIANGPATNPLTAVVGVLLAICLFSSIKKQPLLVMLCAYISLLLVSIRIVDVLFFTNNAKLLTLFIHDYTFEDQQGQTNIMGLNTALMLEAVAIATLCRLYRFRIASQLLSFSALSIPMTAITGYAYGVPSLFGEMSFITTTLGIILSLSALLANANQGIVRVLLSSHIASRVARAQMVGSYLFAFILGLLVVQSFMHSPIKSLISAFVVAVSWFVIALIGIGVLIQDRADRKRRLTERKQRQSENKDLLTQLLSRAAFSRKLQTAVTRQRRYQHALCFLVIDIDHFAIFNQKLGRQTGNELLKRIAKTLKTNCRETDILCRYGSEEFALLIEVKTPNGALVLAEKLRAAIEALQIEGVTETYGAVTVSIGCATLSNAISAETALSNAEKAMHNAKCSGRNQVVAYEAYS</sequence>
<dbReference type="SMART" id="SM00267">
    <property type="entry name" value="GGDEF"/>
    <property type="match status" value="1"/>
</dbReference>
<evidence type="ECO:0000259" key="4">
    <source>
        <dbReference type="PROSITE" id="PS50887"/>
    </source>
</evidence>
<feature type="transmembrane region" description="Helical" evidence="3">
    <location>
        <begin position="81"/>
        <end position="103"/>
    </location>
</feature>
<evidence type="ECO:0000256" key="1">
    <source>
        <dbReference type="ARBA" id="ARBA00012528"/>
    </source>
</evidence>
<dbReference type="NCBIfam" id="TIGR00254">
    <property type="entry name" value="GGDEF"/>
    <property type="match status" value="1"/>
</dbReference>
<dbReference type="RefSeq" id="WP_390190559.1">
    <property type="nucleotide sequence ID" value="NZ_JBHMEP010000001.1"/>
</dbReference>
<evidence type="ECO:0000256" key="3">
    <source>
        <dbReference type="SAM" id="Phobius"/>
    </source>
</evidence>
<dbReference type="EC" id="2.7.7.65" evidence="1"/>
<dbReference type="Pfam" id="PF00990">
    <property type="entry name" value="GGDEF"/>
    <property type="match status" value="1"/>
</dbReference>
<dbReference type="Proteomes" id="UP001589645">
    <property type="component" value="Unassembled WGS sequence"/>
</dbReference>
<evidence type="ECO:0000313" key="5">
    <source>
        <dbReference type="EMBL" id="MFB9134594.1"/>
    </source>
</evidence>
<comment type="catalytic activity">
    <reaction evidence="2">
        <text>2 GTP = 3',3'-c-di-GMP + 2 diphosphate</text>
        <dbReference type="Rhea" id="RHEA:24898"/>
        <dbReference type="ChEBI" id="CHEBI:33019"/>
        <dbReference type="ChEBI" id="CHEBI:37565"/>
        <dbReference type="ChEBI" id="CHEBI:58805"/>
        <dbReference type="EC" id="2.7.7.65"/>
    </reaction>
</comment>
<feature type="transmembrane region" description="Helical" evidence="3">
    <location>
        <begin position="20"/>
        <end position="43"/>
    </location>
</feature>
<protein>
    <recommendedName>
        <fullName evidence="1">diguanylate cyclase</fullName>
        <ecNumber evidence="1">2.7.7.65</ecNumber>
    </recommendedName>
</protein>
<proteinExistence type="predicted"/>
<name>A0ABV5HK93_9VIBR</name>
<dbReference type="InterPro" id="IPR043128">
    <property type="entry name" value="Rev_trsase/Diguanyl_cyclase"/>
</dbReference>
<dbReference type="CDD" id="cd01949">
    <property type="entry name" value="GGDEF"/>
    <property type="match status" value="1"/>
</dbReference>
<keyword evidence="3" id="KW-0812">Transmembrane</keyword>
<reference evidence="5 6" key="1">
    <citation type="submission" date="2024-09" db="EMBL/GenBank/DDBJ databases">
        <authorList>
            <person name="Sun Q."/>
            <person name="Mori K."/>
        </authorList>
    </citation>
    <scope>NUCLEOTIDE SEQUENCE [LARGE SCALE GENOMIC DNA]</scope>
    <source>
        <strain evidence="5 6">CECT 8064</strain>
    </source>
</reference>
<feature type="transmembrane region" description="Helical" evidence="3">
    <location>
        <begin position="55"/>
        <end position="75"/>
    </location>
</feature>
<feature type="domain" description="GGDEF" evidence="4">
    <location>
        <begin position="323"/>
        <end position="456"/>
    </location>
</feature>
<evidence type="ECO:0000256" key="2">
    <source>
        <dbReference type="ARBA" id="ARBA00034247"/>
    </source>
</evidence>
<dbReference type="PROSITE" id="PS50887">
    <property type="entry name" value="GGDEF"/>
    <property type="match status" value="1"/>
</dbReference>
<organism evidence="5 6">
    <name type="scientific">Vibrio olivae</name>
    <dbReference type="NCBI Taxonomy" id="1243002"/>
    <lineage>
        <taxon>Bacteria</taxon>
        <taxon>Pseudomonadati</taxon>
        <taxon>Pseudomonadota</taxon>
        <taxon>Gammaproteobacteria</taxon>
        <taxon>Vibrionales</taxon>
        <taxon>Vibrionaceae</taxon>
        <taxon>Vibrio</taxon>
    </lineage>
</organism>
<keyword evidence="3" id="KW-0472">Membrane</keyword>
<dbReference type="PANTHER" id="PTHR45138:SF9">
    <property type="entry name" value="DIGUANYLATE CYCLASE DGCM-RELATED"/>
    <property type="match status" value="1"/>
</dbReference>
<dbReference type="PANTHER" id="PTHR45138">
    <property type="entry name" value="REGULATORY COMPONENTS OF SENSORY TRANSDUCTION SYSTEM"/>
    <property type="match status" value="1"/>
</dbReference>
<feature type="transmembrane region" description="Helical" evidence="3">
    <location>
        <begin position="157"/>
        <end position="178"/>
    </location>
</feature>